<accession>A0A2M4DFY1</accession>
<feature type="chain" id="PRO_5014798692" evidence="1">
    <location>
        <begin position="22"/>
        <end position="67"/>
    </location>
</feature>
<name>A0A2M4DFY1_ANODA</name>
<proteinExistence type="predicted"/>
<reference evidence="2" key="1">
    <citation type="submission" date="2018-01" db="EMBL/GenBank/DDBJ databases">
        <title>An insight into the sialome of Amazonian anophelines.</title>
        <authorList>
            <person name="Ribeiro J.M."/>
            <person name="Scarpassa V."/>
            <person name="Calvo E."/>
        </authorList>
    </citation>
    <scope>NUCLEOTIDE SEQUENCE</scope>
</reference>
<organism evidence="2">
    <name type="scientific">Anopheles darlingi</name>
    <name type="common">Mosquito</name>
    <dbReference type="NCBI Taxonomy" id="43151"/>
    <lineage>
        <taxon>Eukaryota</taxon>
        <taxon>Metazoa</taxon>
        <taxon>Ecdysozoa</taxon>
        <taxon>Arthropoda</taxon>
        <taxon>Hexapoda</taxon>
        <taxon>Insecta</taxon>
        <taxon>Pterygota</taxon>
        <taxon>Neoptera</taxon>
        <taxon>Endopterygota</taxon>
        <taxon>Diptera</taxon>
        <taxon>Nematocera</taxon>
        <taxon>Culicoidea</taxon>
        <taxon>Culicidae</taxon>
        <taxon>Anophelinae</taxon>
        <taxon>Anopheles</taxon>
    </lineage>
</organism>
<protein>
    <submittedName>
        <fullName evidence="2">Putative secreted protein</fullName>
    </submittedName>
</protein>
<evidence type="ECO:0000256" key="1">
    <source>
        <dbReference type="SAM" id="SignalP"/>
    </source>
</evidence>
<keyword evidence="1" id="KW-0732">Signal</keyword>
<evidence type="ECO:0000313" key="2">
    <source>
        <dbReference type="EMBL" id="MBW76492.1"/>
    </source>
</evidence>
<sequence>MDTIIMLLALTALLATGRSRGVVSTVCHYKRNSLHNRHDDDNDAPSLNSWSRTPVRVCGGAPGVDKV</sequence>
<dbReference type="AlphaFoldDB" id="A0A2M4DFY1"/>
<feature type="signal peptide" evidence="1">
    <location>
        <begin position="1"/>
        <end position="21"/>
    </location>
</feature>
<dbReference type="EMBL" id="GGFL01012314">
    <property type="protein sequence ID" value="MBW76492.1"/>
    <property type="molecule type" value="Transcribed_RNA"/>
</dbReference>